<proteinExistence type="predicted"/>
<dbReference type="AlphaFoldDB" id="A0A8J4YUD9"/>
<evidence type="ECO:0000313" key="2">
    <source>
        <dbReference type="Proteomes" id="UP000770661"/>
    </source>
</evidence>
<comment type="caution">
    <text evidence="1">The sequence shown here is derived from an EMBL/GenBank/DDBJ whole genome shotgun (WGS) entry which is preliminary data.</text>
</comment>
<name>A0A8J4YUD9_CHIOP</name>
<sequence length="284" mass="30399">MGSSMARNLAPEKTQAMLISDDNVLLILPSLPSYWVGGRCPADVHLHTWGGRITPLICSSSPLPYGYAPLTWSSCPPSYLSLLEKVQARAQGLIRLKALQDQLLPSSATLAAASRRSRSFRRLQDTQAACPAPGCSPTALGKPTRPHHTNCCYQDHQLILPFCQDGDLSAFLPSALHKNVEPHGTADTASLYLVLQTFKKAGGQLQTSSVLSREKGRRDQGRTTAAWLPTLRGFGKGVATAAPSASRSPRAGAIKGVLMGRSLSCTQIKRCPSGALTPCREISN</sequence>
<dbReference type="EMBL" id="JACEEZ010003568">
    <property type="protein sequence ID" value="KAG0727280.1"/>
    <property type="molecule type" value="Genomic_DNA"/>
</dbReference>
<accession>A0A8J4YUD9</accession>
<dbReference type="Proteomes" id="UP000770661">
    <property type="component" value="Unassembled WGS sequence"/>
</dbReference>
<protein>
    <submittedName>
        <fullName evidence="1">Uncharacterized protein</fullName>
    </submittedName>
</protein>
<gene>
    <name evidence="1" type="ORF">GWK47_035000</name>
</gene>
<organism evidence="1 2">
    <name type="scientific">Chionoecetes opilio</name>
    <name type="common">Atlantic snow crab</name>
    <name type="synonym">Cancer opilio</name>
    <dbReference type="NCBI Taxonomy" id="41210"/>
    <lineage>
        <taxon>Eukaryota</taxon>
        <taxon>Metazoa</taxon>
        <taxon>Ecdysozoa</taxon>
        <taxon>Arthropoda</taxon>
        <taxon>Crustacea</taxon>
        <taxon>Multicrustacea</taxon>
        <taxon>Malacostraca</taxon>
        <taxon>Eumalacostraca</taxon>
        <taxon>Eucarida</taxon>
        <taxon>Decapoda</taxon>
        <taxon>Pleocyemata</taxon>
        <taxon>Brachyura</taxon>
        <taxon>Eubrachyura</taxon>
        <taxon>Majoidea</taxon>
        <taxon>Majidae</taxon>
        <taxon>Chionoecetes</taxon>
    </lineage>
</organism>
<dbReference type="OrthoDB" id="411871at2759"/>
<evidence type="ECO:0000313" key="1">
    <source>
        <dbReference type="EMBL" id="KAG0727280.1"/>
    </source>
</evidence>
<reference evidence="1" key="1">
    <citation type="submission" date="2020-07" db="EMBL/GenBank/DDBJ databases">
        <title>The High-quality genome of the commercially important snow crab, Chionoecetes opilio.</title>
        <authorList>
            <person name="Jeong J.-H."/>
            <person name="Ryu S."/>
        </authorList>
    </citation>
    <scope>NUCLEOTIDE SEQUENCE</scope>
    <source>
        <strain evidence="1">MADBK_172401_WGS</strain>
        <tissue evidence="1">Digestive gland</tissue>
    </source>
</reference>
<keyword evidence="2" id="KW-1185">Reference proteome</keyword>